<dbReference type="GeneID" id="55968368"/>
<dbReference type="GO" id="GO:0005634">
    <property type="term" value="C:nucleus"/>
    <property type="evidence" value="ECO:0007669"/>
    <property type="project" value="TreeGrafter"/>
</dbReference>
<dbReference type="Proteomes" id="UP000749293">
    <property type="component" value="Unassembled WGS sequence"/>
</dbReference>
<dbReference type="RefSeq" id="XP_035319828.1">
    <property type="nucleotide sequence ID" value="XM_035464118.1"/>
</dbReference>
<feature type="compositionally biased region" description="Low complexity" evidence="1">
    <location>
        <begin position="181"/>
        <end position="203"/>
    </location>
</feature>
<comment type="caution">
    <text evidence="2">The sequence shown here is derived from an EMBL/GenBank/DDBJ whole genome shotgun (WGS) entry which is preliminary data.</text>
</comment>
<dbReference type="EMBL" id="JAANYQ010000013">
    <property type="protein sequence ID" value="KAF4121176.1"/>
    <property type="molecule type" value="Genomic_DNA"/>
</dbReference>
<protein>
    <submittedName>
        <fullName evidence="2">Sin3 binding protein</fullName>
    </submittedName>
</protein>
<feature type="compositionally biased region" description="Basic and acidic residues" evidence="1">
    <location>
        <begin position="229"/>
        <end position="244"/>
    </location>
</feature>
<dbReference type="GO" id="GO:0043565">
    <property type="term" value="F:sequence-specific DNA binding"/>
    <property type="evidence" value="ECO:0007669"/>
    <property type="project" value="TreeGrafter"/>
</dbReference>
<evidence type="ECO:0000313" key="3">
    <source>
        <dbReference type="Proteomes" id="UP000749293"/>
    </source>
</evidence>
<name>A0A9P4YQB6_9HYPO</name>
<keyword evidence="3" id="KW-1185">Reference proteome</keyword>
<dbReference type="Pfam" id="PF10330">
    <property type="entry name" value="Stb3"/>
    <property type="match status" value="1"/>
</dbReference>
<gene>
    <name evidence="2" type="ORF">GMORB2_2138</name>
</gene>
<feature type="region of interest" description="Disordered" evidence="1">
    <location>
        <begin position="181"/>
        <end position="209"/>
    </location>
</feature>
<dbReference type="PANTHER" id="PTHR28164:SF1">
    <property type="entry name" value="PROTEIN STB3"/>
    <property type="match status" value="1"/>
</dbReference>
<dbReference type="InterPro" id="IPR018818">
    <property type="entry name" value="Stb3"/>
</dbReference>
<evidence type="ECO:0000256" key="1">
    <source>
        <dbReference type="SAM" id="MobiDB-lite"/>
    </source>
</evidence>
<feature type="compositionally biased region" description="Acidic residues" evidence="1">
    <location>
        <begin position="265"/>
        <end position="281"/>
    </location>
</feature>
<organism evidence="2 3">
    <name type="scientific">Geosmithia morbida</name>
    <dbReference type="NCBI Taxonomy" id="1094350"/>
    <lineage>
        <taxon>Eukaryota</taxon>
        <taxon>Fungi</taxon>
        <taxon>Dikarya</taxon>
        <taxon>Ascomycota</taxon>
        <taxon>Pezizomycotina</taxon>
        <taxon>Sordariomycetes</taxon>
        <taxon>Hypocreomycetidae</taxon>
        <taxon>Hypocreales</taxon>
        <taxon>Bionectriaceae</taxon>
        <taxon>Geosmithia</taxon>
    </lineage>
</organism>
<accession>A0A9P4YQB6</accession>
<sequence>MAIMASAARDIPQTSPTRDNLTVVADHRDASVTVARPLDLPTPPNSISPGLPAHGLKAQLRKAQLEPVDSDLDLHDASEDARNRSVSPSDEASGCITPGLLAKHYLPDILLSHGPLAIRHIMGYLTTTVPGFVTVPPTKARRLVVSALEGRGGEAARMEQDDVEFNKVGWGRWDARRRGGAARASDAASRQSQDRGQGPAGIPIGDGAGRAGALGRLRVHVASPPADGDSFHFSHDGRDVHMMTDNDDVDNMSMDGSAEASCSEAPDDDVMNDDPEDNTDDEDWAAMGAAALRADSYPTNAAAAAAAGQMGMSRFAGSRSFSGVARGAPQLGSIDLAALAGTSDAQEREAIEALMCLGSV</sequence>
<evidence type="ECO:0000313" key="2">
    <source>
        <dbReference type="EMBL" id="KAF4121176.1"/>
    </source>
</evidence>
<reference evidence="2" key="1">
    <citation type="submission" date="2020-03" db="EMBL/GenBank/DDBJ databases">
        <title>Site-based positive gene gene selection in Geosmithia morbida across the United States reveals a broad range of putative effectors and factors for local host and environmental adapation.</title>
        <authorList>
            <person name="Onufrak A."/>
            <person name="Murdoch R.W."/>
            <person name="Gazis R."/>
            <person name="Huff M."/>
            <person name="Staton M."/>
            <person name="Klingeman W."/>
            <person name="Hadziabdic D."/>
        </authorList>
    </citation>
    <scope>NUCLEOTIDE SEQUENCE</scope>
    <source>
        <strain evidence="2">1262</strain>
    </source>
</reference>
<dbReference type="GO" id="GO:0000432">
    <property type="term" value="P:positive regulation of transcription from RNA polymerase II promoter by glucose"/>
    <property type="evidence" value="ECO:0007669"/>
    <property type="project" value="TreeGrafter"/>
</dbReference>
<proteinExistence type="predicted"/>
<dbReference type="AlphaFoldDB" id="A0A9P4YQB6"/>
<feature type="region of interest" description="Disordered" evidence="1">
    <location>
        <begin position="224"/>
        <end position="281"/>
    </location>
</feature>
<dbReference type="PANTHER" id="PTHR28164">
    <property type="entry name" value="PROTEIN STB3"/>
    <property type="match status" value="1"/>
</dbReference>
<dbReference type="OrthoDB" id="5391991at2759"/>